<dbReference type="RefSeq" id="WP_087844059.1">
    <property type="nucleotide sequence ID" value="NZ_FYAK01000001.1"/>
</dbReference>
<dbReference type="Gene3D" id="3.40.50.1240">
    <property type="entry name" value="Phosphoglycerate mutase-like"/>
    <property type="match status" value="1"/>
</dbReference>
<dbReference type="EC" id="3.1.3.-" evidence="2"/>
<dbReference type="InterPro" id="IPR029033">
    <property type="entry name" value="His_PPase_superfam"/>
</dbReference>
<keyword evidence="3" id="KW-1185">Reference proteome</keyword>
<gene>
    <name evidence="2" type="primary">sixA</name>
    <name evidence="2" type="ORF">PMAL9190_00857</name>
</gene>
<organism evidence="2 3">
    <name type="scientific">Photobacterium malacitanum</name>
    <dbReference type="NCBI Taxonomy" id="2204294"/>
    <lineage>
        <taxon>Bacteria</taxon>
        <taxon>Pseudomonadati</taxon>
        <taxon>Pseudomonadota</taxon>
        <taxon>Gammaproteobacteria</taxon>
        <taxon>Vibrionales</taxon>
        <taxon>Vibrionaceae</taxon>
        <taxon>Photobacterium</taxon>
    </lineage>
</organism>
<dbReference type="InterPro" id="IPR004449">
    <property type="entry name" value="SixA"/>
</dbReference>
<sequence>MQIYIMRHGEAENFAASDAERPLTARGIAQSQQMATLLASHLNGELDRVWVSPYLRAQQTWQAMADSLPSPTRVDSVEDITPYGDAETVAEYIQAIIETEQPQSLLLISHLPLVGYLTAELVAGVQPPMFLTSAIAAIEYDPQTGTSSLLWQQQPHK</sequence>
<evidence type="ECO:0000256" key="1">
    <source>
        <dbReference type="ARBA" id="ARBA00022801"/>
    </source>
</evidence>
<reference evidence="3" key="1">
    <citation type="submission" date="2017-06" db="EMBL/GenBank/DDBJ databases">
        <authorList>
            <person name="Rodrigo-Torres L."/>
            <person name="Arahal R.D."/>
            <person name="Lucena T."/>
        </authorList>
    </citation>
    <scope>NUCLEOTIDE SEQUENCE [LARGE SCALE GENOMIC DNA]</scope>
    <source>
        <strain evidence="3">CECT 9190</strain>
    </source>
</reference>
<dbReference type="SUPFAM" id="SSF53254">
    <property type="entry name" value="Phosphoglycerate mutase-like"/>
    <property type="match status" value="1"/>
</dbReference>
<accession>A0A1Y6M957</accession>
<dbReference type="CDD" id="cd07067">
    <property type="entry name" value="HP_PGM_like"/>
    <property type="match status" value="1"/>
</dbReference>
<dbReference type="Pfam" id="PF00300">
    <property type="entry name" value="His_Phos_1"/>
    <property type="match status" value="1"/>
</dbReference>
<dbReference type="SMART" id="SM00855">
    <property type="entry name" value="PGAM"/>
    <property type="match status" value="1"/>
</dbReference>
<dbReference type="GO" id="GO:0005737">
    <property type="term" value="C:cytoplasm"/>
    <property type="evidence" value="ECO:0007669"/>
    <property type="project" value="InterPro"/>
</dbReference>
<proteinExistence type="predicted"/>
<dbReference type="PANTHER" id="PTHR20935">
    <property type="entry name" value="PHOSPHOGLYCERATE MUTASE-RELATED"/>
    <property type="match status" value="1"/>
</dbReference>
<dbReference type="InterPro" id="IPR013078">
    <property type="entry name" value="His_Pase_superF_clade-1"/>
</dbReference>
<dbReference type="Proteomes" id="UP000195963">
    <property type="component" value="Unassembled WGS sequence"/>
</dbReference>
<keyword evidence="1 2" id="KW-0378">Hydrolase</keyword>
<evidence type="ECO:0000313" key="2">
    <source>
        <dbReference type="EMBL" id="SMY33086.1"/>
    </source>
</evidence>
<dbReference type="AlphaFoldDB" id="A0A1Y6M957"/>
<dbReference type="GO" id="GO:0101006">
    <property type="term" value="F:protein histidine phosphatase activity"/>
    <property type="evidence" value="ECO:0007669"/>
    <property type="project" value="InterPro"/>
</dbReference>
<name>A0A1Y6M957_9GAMM</name>
<dbReference type="EMBL" id="FYAK01000001">
    <property type="protein sequence ID" value="SMY33086.1"/>
    <property type="molecule type" value="Genomic_DNA"/>
</dbReference>
<dbReference type="InterPro" id="IPR051021">
    <property type="entry name" value="Mito_Ser/Thr_phosphatase"/>
</dbReference>
<evidence type="ECO:0000313" key="3">
    <source>
        <dbReference type="Proteomes" id="UP000195963"/>
    </source>
</evidence>
<dbReference type="NCBIfam" id="TIGR00249">
    <property type="entry name" value="sixA"/>
    <property type="match status" value="1"/>
</dbReference>
<protein>
    <submittedName>
        <fullName evidence="2">Phosphohistidine phosphatase SixA</fullName>
        <ecNumber evidence="2">3.1.3.-</ecNumber>
    </submittedName>
</protein>
<dbReference type="PANTHER" id="PTHR20935:SF1">
    <property type="entry name" value="SLL1549 PROTEIN"/>
    <property type="match status" value="1"/>
</dbReference>